<feature type="coiled-coil region" evidence="1">
    <location>
        <begin position="262"/>
        <end position="311"/>
    </location>
</feature>
<evidence type="ECO:0000256" key="2">
    <source>
        <dbReference type="SAM" id="MobiDB-lite"/>
    </source>
</evidence>
<keyword evidence="3" id="KW-1133">Transmembrane helix</keyword>
<keyword evidence="5" id="KW-1185">Reference proteome</keyword>
<evidence type="ECO:0000313" key="5">
    <source>
        <dbReference type="Proteomes" id="UP001220478"/>
    </source>
</evidence>
<accession>A0ABY8C975</accession>
<name>A0ABY8C975_9FIRM</name>
<keyword evidence="3" id="KW-0472">Membrane</keyword>
<dbReference type="RefSeq" id="WP_315572001.1">
    <property type="nucleotide sequence ID" value="NZ_CP118868.1"/>
</dbReference>
<proteinExistence type="predicted"/>
<evidence type="ECO:0000256" key="1">
    <source>
        <dbReference type="SAM" id="Coils"/>
    </source>
</evidence>
<evidence type="ECO:0000313" key="4">
    <source>
        <dbReference type="EMBL" id="WEG35957.1"/>
    </source>
</evidence>
<feature type="region of interest" description="Disordered" evidence="2">
    <location>
        <begin position="561"/>
        <end position="591"/>
    </location>
</feature>
<keyword evidence="1" id="KW-0175">Coiled coil</keyword>
<protein>
    <recommendedName>
        <fullName evidence="6">PPIC-type PPIASE domain-containing protein</fullName>
    </recommendedName>
</protein>
<reference evidence="4 5" key="1">
    <citation type="submission" date="2023-02" db="EMBL/GenBank/DDBJ databases">
        <title>Novel Oscillospiraceae bacterial genomes.</title>
        <authorList>
            <person name="Srinivasan S."/>
            <person name="Austin M.N."/>
            <person name="Fiedler T.L."/>
            <person name="Strenk S.M."/>
            <person name="Agnew K.J."/>
            <person name="Nagana Gowda G.A."/>
            <person name="Raftery D."/>
            <person name="Beamer M.A."/>
            <person name="Achilles S.L."/>
            <person name="Wiesenfeld H.C."/>
            <person name="Fredricks D.N."/>
            <person name="Hillier S.L."/>
        </authorList>
    </citation>
    <scope>NUCLEOTIDE SEQUENCE [LARGE SCALE GENOMIC DNA]</scope>
    <source>
        <strain evidence="4 5">CHIC02 1186E3-8</strain>
    </source>
</reference>
<sequence>MAEEKKEISKVELAREAREERLAEQNKDGGKAPLKLNDKRVSYITIPVLVIVLIAALLWGSVAFGLAQKYLPAAKVGNRTYTVAEYNYVYNSIANQMANYARNYGINIVLNEVSPFAQKKGQTWAEVIKDATDKQLNRFTVAYAEAQKKGITLDEKEQKDLDGMIEKYKENLTKGAGTFSEALIATYGKGVDEDLFRRMVQEQTIAEKYTRVTPRDIKYTVPELEKKYQAAKNDYDVFDFLYATLNVKVANVEKPKYPDTSKEKDKDKLKELNEKSAKLHKEYQAKVDAATKKAADEAAALQKEAEAAIKDPDTFKAFVEKHKDILQTEQAMKPVSPNHYNRIISMIADNDLVKFLSDSKRKANDKLISHKEKSATVNLAMYLNRFRDEAKTIHAAVRIVRKNEIMRQYTLTQKLKPETKITDEHVKAAYAAAEKVLENYLQDAKTPDKMKATEIKGYQSSYLDMVDFVPSTSPFATEVATWLESAERKSGDTKVFQDKLMGMYAVTFVKRLDTPAWQSTVSYKEADKQFQHDFEVMTAKAENEVKSAWAAGLADLAPSLPKYAPNKAADNQPAAKDEKQSTATKTDAAKK</sequence>
<gene>
    <name evidence="4" type="ORF">PYS61_01950</name>
</gene>
<evidence type="ECO:0008006" key="6">
    <source>
        <dbReference type="Google" id="ProtNLM"/>
    </source>
</evidence>
<organism evidence="4 5">
    <name type="scientific">Amygdalobacter indicium</name>
    <dbReference type="NCBI Taxonomy" id="3029272"/>
    <lineage>
        <taxon>Bacteria</taxon>
        <taxon>Bacillati</taxon>
        <taxon>Bacillota</taxon>
        <taxon>Clostridia</taxon>
        <taxon>Eubacteriales</taxon>
        <taxon>Oscillospiraceae</taxon>
        <taxon>Amygdalobacter</taxon>
    </lineage>
</organism>
<dbReference type="EMBL" id="CP118868">
    <property type="protein sequence ID" value="WEG35957.1"/>
    <property type="molecule type" value="Genomic_DNA"/>
</dbReference>
<evidence type="ECO:0000256" key="3">
    <source>
        <dbReference type="SAM" id="Phobius"/>
    </source>
</evidence>
<feature type="transmembrane region" description="Helical" evidence="3">
    <location>
        <begin position="41"/>
        <end position="66"/>
    </location>
</feature>
<keyword evidence="3" id="KW-0812">Transmembrane</keyword>
<dbReference type="Proteomes" id="UP001220478">
    <property type="component" value="Chromosome"/>
</dbReference>